<organism evidence="6 7">
    <name type="scientific">Hydra vulgaris</name>
    <name type="common">Hydra</name>
    <name type="synonym">Hydra attenuata</name>
    <dbReference type="NCBI Taxonomy" id="6087"/>
    <lineage>
        <taxon>Eukaryota</taxon>
        <taxon>Metazoa</taxon>
        <taxon>Cnidaria</taxon>
        <taxon>Hydrozoa</taxon>
        <taxon>Hydroidolina</taxon>
        <taxon>Anthoathecata</taxon>
        <taxon>Aplanulata</taxon>
        <taxon>Hydridae</taxon>
        <taxon>Hydra</taxon>
    </lineage>
</organism>
<feature type="domain" description="EGF-like" evidence="5">
    <location>
        <begin position="1016"/>
        <end position="1052"/>
    </location>
</feature>
<keyword evidence="3" id="KW-0472">Membrane</keyword>
<proteinExistence type="predicted"/>
<dbReference type="InterPro" id="IPR000033">
    <property type="entry name" value="LDLR_classB_rpt"/>
</dbReference>
<dbReference type="SMART" id="SM00181">
    <property type="entry name" value="EGF"/>
    <property type="match status" value="3"/>
</dbReference>
<evidence type="ECO:0000259" key="5">
    <source>
        <dbReference type="PROSITE" id="PS50026"/>
    </source>
</evidence>
<feature type="repeat" description="LDL-receptor class B" evidence="2">
    <location>
        <begin position="159"/>
        <end position="202"/>
    </location>
</feature>
<reference evidence="7 8" key="1">
    <citation type="submission" date="2025-05" db="UniProtKB">
        <authorList>
            <consortium name="RefSeq"/>
        </authorList>
    </citation>
    <scope>IDENTIFICATION</scope>
</reference>
<dbReference type="Pfam" id="PF00058">
    <property type="entry name" value="Ldl_recept_b"/>
    <property type="match status" value="1"/>
</dbReference>
<feature type="disulfide bond" evidence="1">
    <location>
        <begin position="1042"/>
        <end position="1051"/>
    </location>
</feature>
<dbReference type="SUPFAM" id="SSF57256">
    <property type="entry name" value="Elafin-like"/>
    <property type="match status" value="1"/>
</dbReference>
<evidence type="ECO:0000256" key="4">
    <source>
        <dbReference type="SAM" id="SignalP"/>
    </source>
</evidence>
<dbReference type="Pfam" id="PF14670">
    <property type="entry name" value="FXa_inhibition"/>
    <property type="match status" value="1"/>
</dbReference>
<dbReference type="GeneID" id="100204076"/>
<dbReference type="PROSITE" id="PS50026">
    <property type="entry name" value="EGF_3"/>
    <property type="match status" value="1"/>
</dbReference>
<dbReference type="SUPFAM" id="SSF57196">
    <property type="entry name" value="EGF/Laminin"/>
    <property type="match status" value="2"/>
</dbReference>
<evidence type="ECO:0000256" key="3">
    <source>
        <dbReference type="SAM" id="Phobius"/>
    </source>
</evidence>
<keyword evidence="7 8" id="KW-0675">Receptor</keyword>
<feature type="signal peptide" evidence="4">
    <location>
        <begin position="1"/>
        <end position="18"/>
    </location>
</feature>
<dbReference type="PANTHER" id="PTHR46513">
    <property type="entry name" value="VITELLOGENIN RECEPTOR-LIKE PROTEIN-RELATED-RELATED"/>
    <property type="match status" value="1"/>
</dbReference>
<feature type="transmembrane region" description="Helical" evidence="3">
    <location>
        <begin position="1179"/>
        <end position="1200"/>
    </location>
</feature>
<keyword evidence="4" id="KW-0732">Signal</keyword>
<accession>A0ABM4BM74</accession>
<dbReference type="InterPro" id="IPR036645">
    <property type="entry name" value="Elafin-like_sf"/>
</dbReference>
<dbReference type="Gene3D" id="2.10.25.10">
    <property type="entry name" value="Laminin"/>
    <property type="match status" value="1"/>
</dbReference>
<dbReference type="PROSITE" id="PS00022">
    <property type="entry name" value="EGF_1"/>
    <property type="match status" value="1"/>
</dbReference>
<dbReference type="RefSeq" id="XP_065650165.1">
    <property type="nucleotide sequence ID" value="XM_065794093.1"/>
</dbReference>
<evidence type="ECO:0000313" key="8">
    <source>
        <dbReference type="RefSeq" id="XP_065650165.1"/>
    </source>
</evidence>
<feature type="chain" id="PRO_5045025848" evidence="4">
    <location>
        <begin position="19"/>
        <end position="1386"/>
    </location>
</feature>
<keyword evidence="1" id="KW-1015">Disulfide bond</keyword>
<keyword evidence="6" id="KW-1185">Reference proteome</keyword>
<dbReference type="PANTHER" id="PTHR46513:SF13">
    <property type="entry name" value="EGF-LIKE DOMAIN-CONTAINING PROTEIN"/>
    <property type="match status" value="1"/>
</dbReference>
<dbReference type="InterPro" id="IPR000742">
    <property type="entry name" value="EGF"/>
</dbReference>
<evidence type="ECO:0000313" key="7">
    <source>
        <dbReference type="RefSeq" id="XP_065650164.1"/>
    </source>
</evidence>
<keyword evidence="1" id="KW-0245">EGF-like domain</keyword>
<dbReference type="Gene3D" id="2.120.10.30">
    <property type="entry name" value="TolB, C-terminal domain"/>
    <property type="match status" value="2"/>
</dbReference>
<dbReference type="SMART" id="SM00135">
    <property type="entry name" value="LY"/>
    <property type="match status" value="10"/>
</dbReference>
<gene>
    <name evidence="7 8" type="primary">LOC100204076</name>
</gene>
<sequence>MLLKFLILFWSNFNGLFGENPDKPCLYVATASCILRMSIDKENGSVIDIAEFVTPVSAGVQIRALELDVENGDLYWGNLFNNAIFKLSFNGNVEKKLFSYAIGYITGLAVDSTSHMLYWVDNLMKLIEASTTEGLYRKVLFKLNRDSEARAIALHPAYGYLFWTDWGVTAKIERASCSGTNRVTLVSNDIVWPNDITIDYNTNVLYWVDAYLDVLSAIDINGGNRKKILQLKYKLFPHPFSLVYFNNKIYVSDWTDDSIYLISSNGLSRKIFQLPDTLKNYSNSNIGQMKVYAKRAAVYSPCSSITNCSHLCFTTSTITFSCGCPVGLILSSDNYTCVNVQKHFEIFFTDSGMNSIYQLVKYVDQDGFTIKPLVIPGMEGMIQYPVAINYDQDYLYWTDTKSYKTYRMSMNGSDLEIVINHVNHSSIGLAVDHISKLMFFFDHSDDGHLNLVVSDLKGKNVKTLVSNIINPQDVVYYDGYIFYSDLGSHLIGRINSDGTELITLMNPSNYPLSPTGLAVDIVERRLYWCDQYSNLIESSDLNFSQRRKIIQKTIFFQNRFWLANNLGEVLDPFDLIVHHERIYWTDLQKQAIFVADKRSGSNIEYVTGGLSQPMRMLITGDIPHEEFRKVYLFSFTTNPINPQYSKCFRQSSCNSEQQLPVPDLCPPGYQETNYGYSCSNCSDAFGANFKCLCSDWMTCAQRGYANIFGCHPERPFIEFKVRECTQVVKFGICPYKTLWECSSDMQSCLSDRDCNDSSKCCQSACGSKCVPYLIKSDHPCTVNNGGCSHICFSSTRWLKCGCPDGMKLMENGKECQNVSKTLTSSVQSIMLIQSVDVISFLPKISVKPSFTNLVATSSMFVTTIILSTRSIGFSDLSNQSFKSDFTVISTFMFSKQIVNSVPLHYSSAMLSNTKDSLKPSLMDPLKTSSLMEPLKTSSLKEPLKTSSLKDSLETSSFDAKCSLVDLIPFVSTINLDSLTTSIVVPAVSSSIECCLTMNANCCSMVVSVAATGCCTTNELCQGILCNNGGSCNVLNKTAKCLCADNWFGSSCQIYTKSELISISLQTTKEITKEYLVTSLASYYSQYCSDYKNNCVYDALKRRRRSIFNQEDIYILQFEYKNNYLSFDFAIVSETNGVLKKESIKAGLNGFIGSLDSSFQAKLVSANYLESSVKKSNSTLVGALICLFIIITILILLFAFLRYKKRPVRHAVQWSLQNQIFIDAYPHEASLPNESFPSSLGYTNPMYAENNCEKNLDKNMINDNVVLQENDVKKQTQQWVQFTNDDEILEKTPIKDFVSPFDEYQTENLNQSEFTSSPPVISTFQRSCSVNNDFFNDRSVLHTQLSSVSLTQLSDDYVVLTRPASSRLIEIRPLDDSISKEELHSDC</sequence>
<dbReference type="InterPro" id="IPR050778">
    <property type="entry name" value="Cueball_EGF_LRP_Nidogen"/>
</dbReference>
<dbReference type="Gene3D" id="4.10.75.10">
    <property type="entry name" value="Elafin-like"/>
    <property type="match status" value="1"/>
</dbReference>
<dbReference type="RefSeq" id="XP_065650164.1">
    <property type="nucleotide sequence ID" value="XM_065794092.1"/>
</dbReference>
<keyword evidence="3" id="KW-0812">Transmembrane</keyword>
<comment type="caution">
    <text evidence="1">Lacks conserved residue(s) required for the propagation of feature annotation.</text>
</comment>
<dbReference type="InterPro" id="IPR008197">
    <property type="entry name" value="WAP_dom"/>
</dbReference>
<dbReference type="SUPFAM" id="SSF63825">
    <property type="entry name" value="YWTD domain"/>
    <property type="match status" value="2"/>
</dbReference>
<protein>
    <submittedName>
        <fullName evidence="7 8">Vitellogenin receptor Yl isoform X5</fullName>
    </submittedName>
</protein>
<evidence type="ECO:0000313" key="6">
    <source>
        <dbReference type="Proteomes" id="UP001652625"/>
    </source>
</evidence>
<dbReference type="Pfam" id="PF00095">
    <property type="entry name" value="WAP"/>
    <property type="match status" value="1"/>
</dbReference>
<evidence type="ECO:0000256" key="1">
    <source>
        <dbReference type="PROSITE-ProRule" id="PRU00076"/>
    </source>
</evidence>
<keyword evidence="3" id="KW-1133">Transmembrane helix</keyword>
<name>A0ABM4BM74_HYDVU</name>
<feature type="repeat" description="LDL-receptor class B" evidence="2">
    <location>
        <begin position="393"/>
        <end position="435"/>
    </location>
</feature>
<dbReference type="PROSITE" id="PS51120">
    <property type="entry name" value="LDLRB"/>
    <property type="match status" value="2"/>
</dbReference>
<evidence type="ECO:0000256" key="2">
    <source>
        <dbReference type="PROSITE-ProRule" id="PRU00461"/>
    </source>
</evidence>
<dbReference type="InterPro" id="IPR011042">
    <property type="entry name" value="6-blade_b-propeller_TolB-like"/>
</dbReference>
<dbReference type="Proteomes" id="UP001652625">
    <property type="component" value="Chromosome 03"/>
</dbReference>